<dbReference type="KEGG" id="plen:EIM92_11460"/>
<gene>
    <name evidence="2" type="ORF">EIM92_11460</name>
</gene>
<dbReference type="InterPro" id="IPR022385">
    <property type="entry name" value="Rhs_assc_core"/>
</dbReference>
<dbReference type="InterPro" id="IPR001826">
    <property type="entry name" value="RHS"/>
</dbReference>
<sequence length="276" mass="30758">MSGKSGQEPDPASLITWVFEDGTFHPAAKITSEGHYSIVTDHLGTPVEMYDEHGERVWSCELDIYGNVRKFILKGDHNACPFRYPGQYEDVETGLYYNRFRYYSPNEGMYTQQDPIGLNGGIRLYGYVDDPIIWVDVFGLKKNGGSNGGNSTHCGTTGNDSDTNSKLSKNAELLRTGGNDTTVFVKSKADADALLKKAFPDYQKVRGVGPQDASGIRKKTKMDRFKQGGAYHKDYAIDPKTGRVRGHADNNDHGTFPHINIKRKDGKKVLINIIRK</sequence>
<dbReference type="EMBL" id="CP034248">
    <property type="protein sequence ID" value="AZK46694.1"/>
    <property type="molecule type" value="Genomic_DNA"/>
</dbReference>
<feature type="domain" description="RHS protein conserved region" evidence="1">
    <location>
        <begin position="38"/>
        <end position="70"/>
    </location>
</feature>
<dbReference type="OrthoDB" id="1432909at2"/>
<reference evidence="2 3" key="1">
    <citation type="submission" date="2018-11" db="EMBL/GenBank/DDBJ databases">
        <title>Genome sequencing of Paenibacillus lentus DSM25539(T).</title>
        <authorList>
            <person name="Kook J.-K."/>
            <person name="Park S.-N."/>
            <person name="Lim Y.K."/>
        </authorList>
    </citation>
    <scope>NUCLEOTIDE SEQUENCE [LARGE SCALE GENOMIC DNA]</scope>
    <source>
        <strain evidence="2 3">DSM 25539</strain>
    </source>
</reference>
<evidence type="ECO:0000313" key="3">
    <source>
        <dbReference type="Proteomes" id="UP000273145"/>
    </source>
</evidence>
<keyword evidence="3" id="KW-1185">Reference proteome</keyword>
<protein>
    <recommendedName>
        <fullName evidence="1">RHS protein conserved region domain-containing protein</fullName>
    </recommendedName>
</protein>
<dbReference type="NCBIfam" id="TIGR03696">
    <property type="entry name" value="Rhs_assc_core"/>
    <property type="match status" value="1"/>
</dbReference>
<proteinExistence type="predicted"/>
<organism evidence="2 3">
    <name type="scientific">Paenibacillus lentus</name>
    <dbReference type="NCBI Taxonomy" id="1338368"/>
    <lineage>
        <taxon>Bacteria</taxon>
        <taxon>Bacillati</taxon>
        <taxon>Bacillota</taxon>
        <taxon>Bacilli</taxon>
        <taxon>Bacillales</taxon>
        <taxon>Paenibacillaceae</taxon>
        <taxon>Paenibacillus</taxon>
    </lineage>
</organism>
<dbReference type="AlphaFoldDB" id="A0A3S8RV29"/>
<dbReference type="PRINTS" id="PR00394">
    <property type="entry name" value="RHSPROTEIN"/>
</dbReference>
<name>A0A3S8RV29_9BACL</name>
<dbReference type="Pfam" id="PF03527">
    <property type="entry name" value="RHS"/>
    <property type="match status" value="1"/>
</dbReference>
<accession>A0A3S8RV29</accession>
<dbReference type="PANTHER" id="PTHR32305">
    <property type="match status" value="1"/>
</dbReference>
<evidence type="ECO:0000313" key="2">
    <source>
        <dbReference type="EMBL" id="AZK46694.1"/>
    </source>
</evidence>
<dbReference type="Proteomes" id="UP000273145">
    <property type="component" value="Chromosome"/>
</dbReference>
<dbReference type="Gene3D" id="2.180.10.10">
    <property type="entry name" value="RHS repeat-associated core"/>
    <property type="match status" value="1"/>
</dbReference>
<dbReference type="InterPro" id="IPR050708">
    <property type="entry name" value="T6SS_VgrG/RHS"/>
</dbReference>
<dbReference type="PANTHER" id="PTHR32305:SF15">
    <property type="entry name" value="PROTEIN RHSA-RELATED"/>
    <property type="match status" value="1"/>
</dbReference>
<evidence type="ECO:0000259" key="1">
    <source>
        <dbReference type="Pfam" id="PF03527"/>
    </source>
</evidence>